<sequence>MLIYYALERKKVLARLGISFFLFGLINNVLYVIILSAALDLVPPSTPKGIIAFCNIAPSLIAKVGWPYALKGRVRYWRRLLGCCILSVAGMLVISAFDGLNMRLLGIAFASFSSGLGELTFLQLSTTYHPLSIAGHAVGYFASGTGGAGLVGAGLWWFVRSLGVRLGIGLSATLPVFIPLTYSLLLPKPSIIQAMHFESAEDSQDSLPGFEYRPLPAPDDEDDNDTIQPTLAGPLRLPKNVTLSMQDKWDLVRPLLLKYMLPLFSVYLLEYTINQGISPTLVYPVPPPSTISGHIIKSLRDYYPLWQLVYQFTVFLSRSSLSMGLPPLPPRLLPLPAILQALILITLLLDSAIGILEFTDDGWSILCVFLLISAEGICGGLAYVNTYYHVGQENLGASSISHPERARQEREFKVGSVGFADSLGILFASLVSVPTEVELCKAQVRRGKALCKTL</sequence>
<evidence type="ECO:0000256" key="4">
    <source>
        <dbReference type="ARBA" id="ARBA00022692"/>
    </source>
</evidence>
<keyword evidence="8" id="KW-0926">Vacuole</keyword>
<keyword evidence="5" id="KW-0029">Amino-acid transport</keyword>
<dbReference type="PRINTS" id="PR01315">
    <property type="entry name" value="BATTENIN"/>
</dbReference>
<dbReference type="OrthoDB" id="5965864at2759"/>
<evidence type="ECO:0000256" key="9">
    <source>
        <dbReference type="SAM" id="MobiDB-lite"/>
    </source>
</evidence>
<evidence type="ECO:0000256" key="1">
    <source>
        <dbReference type="ARBA" id="ARBA00004127"/>
    </source>
</evidence>
<feature type="transmembrane region" description="Helical" evidence="8">
    <location>
        <begin position="50"/>
        <end position="68"/>
    </location>
</feature>
<dbReference type="AlphaFoldDB" id="A0A0C9URK0"/>
<name>A0A0C9URK0_SPHS4</name>
<feature type="transmembrane region" description="Helical" evidence="8">
    <location>
        <begin position="137"/>
        <end position="158"/>
    </location>
</feature>
<dbReference type="Proteomes" id="UP000054279">
    <property type="component" value="Unassembled WGS sequence"/>
</dbReference>
<dbReference type="SUPFAM" id="SSF103473">
    <property type="entry name" value="MFS general substrate transporter"/>
    <property type="match status" value="1"/>
</dbReference>
<feature type="transmembrane region" description="Helical" evidence="8">
    <location>
        <begin position="80"/>
        <end position="97"/>
    </location>
</feature>
<evidence type="ECO:0000256" key="6">
    <source>
        <dbReference type="ARBA" id="ARBA00022989"/>
    </source>
</evidence>
<feature type="region of interest" description="Disordered" evidence="9">
    <location>
        <begin position="202"/>
        <end position="233"/>
    </location>
</feature>
<dbReference type="PANTHER" id="PTHR10981">
    <property type="entry name" value="BATTENIN"/>
    <property type="match status" value="1"/>
</dbReference>
<keyword evidence="3" id="KW-0813">Transport</keyword>
<evidence type="ECO:0000256" key="7">
    <source>
        <dbReference type="ARBA" id="ARBA00023136"/>
    </source>
</evidence>
<dbReference type="GO" id="GO:0006865">
    <property type="term" value="P:amino acid transport"/>
    <property type="evidence" value="ECO:0007669"/>
    <property type="project" value="UniProtKB-KW"/>
</dbReference>
<feature type="transmembrane region" description="Helical" evidence="8">
    <location>
        <begin position="362"/>
        <end position="384"/>
    </location>
</feature>
<keyword evidence="11" id="KW-1185">Reference proteome</keyword>
<dbReference type="InterPro" id="IPR036259">
    <property type="entry name" value="MFS_trans_sf"/>
</dbReference>
<keyword evidence="4 8" id="KW-0812">Transmembrane</keyword>
<feature type="transmembrane region" description="Helical" evidence="8">
    <location>
        <begin position="337"/>
        <end position="356"/>
    </location>
</feature>
<comment type="similarity">
    <text evidence="2 8">Belongs to the battenin family.</text>
</comment>
<reference evidence="10 11" key="1">
    <citation type="submission" date="2014-06" db="EMBL/GenBank/DDBJ databases">
        <title>Evolutionary Origins and Diversification of the Mycorrhizal Mutualists.</title>
        <authorList>
            <consortium name="DOE Joint Genome Institute"/>
            <consortium name="Mycorrhizal Genomics Consortium"/>
            <person name="Kohler A."/>
            <person name="Kuo A."/>
            <person name="Nagy L.G."/>
            <person name="Floudas D."/>
            <person name="Copeland A."/>
            <person name="Barry K.W."/>
            <person name="Cichocki N."/>
            <person name="Veneault-Fourrey C."/>
            <person name="LaButti K."/>
            <person name="Lindquist E.A."/>
            <person name="Lipzen A."/>
            <person name="Lundell T."/>
            <person name="Morin E."/>
            <person name="Murat C."/>
            <person name="Riley R."/>
            <person name="Ohm R."/>
            <person name="Sun H."/>
            <person name="Tunlid A."/>
            <person name="Henrissat B."/>
            <person name="Grigoriev I.V."/>
            <person name="Hibbett D.S."/>
            <person name="Martin F."/>
        </authorList>
    </citation>
    <scope>NUCLEOTIDE SEQUENCE [LARGE SCALE GENOMIC DNA]</scope>
    <source>
        <strain evidence="10 11">SS14</strain>
    </source>
</reference>
<gene>
    <name evidence="10" type="ORF">M422DRAFT_190331</name>
</gene>
<comment type="subcellular location">
    <subcellularLocation>
        <location evidence="1">Endomembrane system</location>
        <topology evidence="1">Multi-pass membrane protein</topology>
    </subcellularLocation>
    <subcellularLocation>
        <location evidence="8">Vacuole membrane</location>
        <topology evidence="8">Multi-pass membrane protein</topology>
    </subcellularLocation>
</comment>
<organism evidence="10 11">
    <name type="scientific">Sphaerobolus stellatus (strain SS14)</name>
    <dbReference type="NCBI Taxonomy" id="990650"/>
    <lineage>
        <taxon>Eukaryota</taxon>
        <taxon>Fungi</taxon>
        <taxon>Dikarya</taxon>
        <taxon>Basidiomycota</taxon>
        <taxon>Agaricomycotina</taxon>
        <taxon>Agaricomycetes</taxon>
        <taxon>Phallomycetidae</taxon>
        <taxon>Geastrales</taxon>
        <taxon>Sphaerobolaceae</taxon>
        <taxon>Sphaerobolus</taxon>
    </lineage>
</organism>
<evidence type="ECO:0000256" key="3">
    <source>
        <dbReference type="ARBA" id="ARBA00022448"/>
    </source>
</evidence>
<dbReference type="PANTHER" id="PTHR10981:SF0">
    <property type="entry name" value="BATTENIN"/>
    <property type="match status" value="1"/>
</dbReference>
<dbReference type="Gene3D" id="1.20.1250.20">
    <property type="entry name" value="MFS general substrate transporter like domains"/>
    <property type="match status" value="1"/>
</dbReference>
<keyword evidence="7 8" id="KW-0472">Membrane</keyword>
<dbReference type="GO" id="GO:0012505">
    <property type="term" value="C:endomembrane system"/>
    <property type="evidence" value="ECO:0007669"/>
    <property type="project" value="UniProtKB-SubCell"/>
</dbReference>
<dbReference type="HOGENOM" id="CLU_029663_3_1_1"/>
<evidence type="ECO:0000313" key="10">
    <source>
        <dbReference type="EMBL" id="KIJ27961.1"/>
    </source>
</evidence>
<protein>
    <recommendedName>
        <fullName evidence="8">Protein BTN</fullName>
    </recommendedName>
</protein>
<accession>A0A0C9URK0</accession>
<feature type="transmembrane region" description="Helical" evidence="8">
    <location>
        <begin position="164"/>
        <end position="185"/>
    </location>
</feature>
<feature type="transmembrane region" description="Helical" evidence="8">
    <location>
        <begin position="255"/>
        <end position="273"/>
    </location>
</feature>
<dbReference type="GO" id="GO:0005774">
    <property type="term" value="C:vacuolar membrane"/>
    <property type="evidence" value="ECO:0007669"/>
    <property type="project" value="UniProtKB-SubCell"/>
</dbReference>
<evidence type="ECO:0000256" key="5">
    <source>
        <dbReference type="ARBA" id="ARBA00022970"/>
    </source>
</evidence>
<proteinExistence type="inferred from homology"/>
<feature type="transmembrane region" description="Helical" evidence="8">
    <location>
        <begin position="12"/>
        <end position="38"/>
    </location>
</feature>
<feature type="transmembrane region" description="Helical" evidence="8">
    <location>
        <begin position="103"/>
        <end position="125"/>
    </location>
</feature>
<evidence type="ECO:0000256" key="8">
    <source>
        <dbReference type="RuleBase" id="RU361113"/>
    </source>
</evidence>
<dbReference type="GO" id="GO:0051453">
    <property type="term" value="P:regulation of intracellular pH"/>
    <property type="evidence" value="ECO:0007669"/>
    <property type="project" value="TreeGrafter"/>
</dbReference>
<dbReference type="Pfam" id="PF02487">
    <property type="entry name" value="CLN3"/>
    <property type="match status" value="1"/>
</dbReference>
<dbReference type="EMBL" id="KN837319">
    <property type="protein sequence ID" value="KIJ27961.1"/>
    <property type="molecule type" value="Genomic_DNA"/>
</dbReference>
<dbReference type="InterPro" id="IPR003492">
    <property type="entry name" value="Battenin_disease_Cln3"/>
</dbReference>
<evidence type="ECO:0000256" key="2">
    <source>
        <dbReference type="ARBA" id="ARBA00007467"/>
    </source>
</evidence>
<keyword evidence="6 8" id="KW-1133">Transmembrane helix</keyword>
<evidence type="ECO:0000313" key="11">
    <source>
        <dbReference type="Proteomes" id="UP000054279"/>
    </source>
</evidence>